<dbReference type="Pfam" id="PF05036">
    <property type="entry name" value="SPOR"/>
    <property type="match status" value="1"/>
</dbReference>
<dbReference type="Gene3D" id="3.30.70.1070">
    <property type="entry name" value="Sporulation related repeat"/>
    <property type="match status" value="1"/>
</dbReference>
<dbReference type="GO" id="GO:0042834">
    <property type="term" value="F:peptidoglycan binding"/>
    <property type="evidence" value="ECO:0007669"/>
    <property type="project" value="InterPro"/>
</dbReference>
<keyword evidence="5" id="KW-1185">Reference proteome</keyword>
<dbReference type="RefSeq" id="WP_005857835.1">
    <property type="nucleotide sequence ID" value="NZ_AAYA01000004.1"/>
</dbReference>
<keyword evidence="2" id="KW-1133">Transmembrane helix</keyword>
<protein>
    <recommendedName>
        <fullName evidence="3">SPOR domain-containing protein</fullName>
    </recommendedName>
</protein>
<feature type="domain" description="SPOR" evidence="3">
    <location>
        <begin position="301"/>
        <end position="386"/>
    </location>
</feature>
<accession>A3K1W0</accession>
<sequence>MKDEQHHLAGNVLAGEHEADMADYSYDAGRIAPVSGHFQHGGQRYDGERAADYGAQDYGAAAQVRTVSMTNLLGAAASLALVVGVGIWGYGVMARDVSGVPVVRAASGPMRVAPEDPGGTLADHQGLAVNAVAGQGSAEGPAQQLVLAPRPAGLASEDVATGALSLALQQDAEAMATAAEDGATPAVLSTQSGDNAENDPILALAAQIAAESEPLTPLAPGADNPVVTEVQDVSSSGARDLFPEDEYEEEAEMPKPGPGLGRSLRPRLRPSGLQVASVGPVDADVIAAAVASVTKEIDPATLPAGTRLVQIGAFDSAETARSEWTRLETRFGDFMDGKGRVIQQATSGGRTFYRLRAEGFVDLSDARRFCAAFVAEKVDCIPVVTR</sequence>
<name>A3K1W0_SAGS3</name>
<dbReference type="InterPro" id="IPR036680">
    <property type="entry name" value="SPOR-like_sf"/>
</dbReference>
<dbReference type="PROSITE" id="PS51724">
    <property type="entry name" value="SPOR"/>
    <property type="match status" value="1"/>
</dbReference>
<evidence type="ECO:0000256" key="1">
    <source>
        <dbReference type="SAM" id="MobiDB-lite"/>
    </source>
</evidence>
<organism evidence="4 5">
    <name type="scientific">Sagittula stellata (strain ATCC 700073 / DSM 11524 / E-37)</name>
    <dbReference type="NCBI Taxonomy" id="388399"/>
    <lineage>
        <taxon>Bacteria</taxon>
        <taxon>Pseudomonadati</taxon>
        <taxon>Pseudomonadota</taxon>
        <taxon>Alphaproteobacteria</taxon>
        <taxon>Rhodobacterales</taxon>
        <taxon>Roseobacteraceae</taxon>
        <taxon>Sagittula</taxon>
    </lineage>
</organism>
<dbReference type="InterPro" id="IPR007730">
    <property type="entry name" value="SPOR-like_dom"/>
</dbReference>
<dbReference type="SUPFAM" id="SSF110997">
    <property type="entry name" value="Sporulation related repeat"/>
    <property type="match status" value="1"/>
</dbReference>
<feature type="transmembrane region" description="Helical" evidence="2">
    <location>
        <begin position="72"/>
        <end position="91"/>
    </location>
</feature>
<keyword evidence="2" id="KW-0812">Transmembrane</keyword>
<dbReference type="AlphaFoldDB" id="A3K1W0"/>
<proteinExistence type="predicted"/>
<dbReference type="Proteomes" id="UP000005713">
    <property type="component" value="Unassembled WGS sequence"/>
</dbReference>
<comment type="caution">
    <text evidence="4">The sequence shown here is derived from an EMBL/GenBank/DDBJ whole genome shotgun (WGS) entry which is preliminary data.</text>
</comment>
<dbReference type="eggNOG" id="COG3087">
    <property type="taxonomic scope" value="Bacteria"/>
</dbReference>
<evidence type="ECO:0000256" key="2">
    <source>
        <dbReference type="SAM" id="Phobius"/>
    </source>
</evidence>
<dbReference type="EMBL" id="AAYA01000004">
    <property type="protein sequence ID" value="EBA08906.1"/>
    <property type="molecule type" value="Genomic_DNA"/>
</dbReference>
<evidence type="ECO:0000259" key="3">
    <source>
        <dbReference type="PROSITE" id="PS51724"/>
    </source>
</evidence>
<keyword evidence="2" id="KW-0472">Membrane</keyword>
<evidence type="ECO:0000313" key="4">
    <source>
        <dbReference type="EMBL" id="EBA08906.1"/>
    </source>
</evidence>
<reference evidence="4 5" key="1">
    <citation type="submission" date="2006-06" db="EMBL/GenBank/DDBJ databases">
        <authorList>
            <person name="Moran M.A."/>
            <person name="Ferriera S."/>
            <person name="Johnson J."/>
            <person name="Kravitz S."/>
            <person name="Beeson K."/>
            <person name="Sutton G."/>
            <person name="Rogers Y.-H."/>
            <person name="Friedman R."/>
            <person name="Frazier M."/>
            <person name="Venter J.C."/>
        </authorList>
    </citation>
    <scope>NUCLEOTIDE SEQUENCE [LARGE SCALE GENOMIC DNA]</scope>
    <source>
        <strain evidence="4 5">E-37</strain>
    </source>
</reference>
<feature type="region of interest" description="Disordered" evidence="1">
    <location>
        <begin position="233"/>
        <end position="267"/>
    </location>
</feature>
<gene>
    <name evidence="4" type="ORF">SSE37_04650</name>
</gene>
<evidence type="ECO:0000313" key="5">
    <source>
        <dbReference type="Proteomes" id="UP000005713"/>
    </source>
</evidence>